<dbReference type="GO" id="GO:0005739">
    <property type="term" value="C:mitochondrion"/>
    <property type="evidence" value="ECO:0000318"/>
    <property type="project" value="GO_Central"/>
</dbReference>
<feature type="binding site" evidence="5">
    <location>
        <position position="208"/>
    </location>
    <ligand>
        <name>Zn(2+)</name>
        <dbReference type="ChEBI" id="CHEBI:29105"/>
    </ligand>
</feature>
<evidence type="ECO:0000256" key="4">
    <source>
        <dbReference type="ARBA" id="ARBA00023027"/>
    </source>
</evidence>
<proteinExistence type="inferred from homology"/>
<sequence length="319" mass="35583">MASQEEQLASFQRCLQGARKILCIVGAGLSASSGLTTFQAAHGEWRGHSALELATPEAFQENPELVWVFYSARRYTAMKARPNNGHFALAELCRRVAADERREILLVTQNVDGLHWRAGQPEASTVELHGSVFDYRCTEFLCSYRGRNVRDHFLTAGLRAHTPRELPRPAAAEEPENKRAKHACEGTPETLRSRLDMLRGDLPRCPRCRVGLLRPGVVWCGESLSLVQMDRVDAFLSAKQKVDLVLVIGTSGRLWPAMGYVERAQLCGSRIAFFNTDIEDAAGVAKNKRMWAFQGNAAELLPQALEPVIGRHYKPRGWS</sequence>
<dbReference type="PANTHER" id="PTHR11085">
    <property type="entry name" value="NAD-DEPENDENT PROTEIN DEACYLASE SIRTUIN-5, MITOCHONDRIAL-RELATED"/>
    <property type="match status" value="1"/>
</dbReference>
<evidence type="ECO:0000256" key="1">
    <source>
        <dbReference type="ARBA" id="ARBA00006924"/>
    </source>
</evidence>
<dbReference type="GO" id="GO:0005829">
    <property type="term" value="C:cytosol"/>
    <property type="evidence" value="ECO:0000318"/>
    <property type="project" value="GO_Central"/>
</dbReference>
<dbReference type="CDD" id="cd01412">
    <property type="entry name" value="SIRT5_Af1_CobB"/>
    <property type="match status" value="1"/>
</dbReference>
<keyword evidence="5" id="KW-0862">Zinc</keyword>
<feature type="domain" description="Deacetylase sirtuin-type" evidence="6">
    <location>
        <begin position="1"/>
        <end position="315"/>
    </location>
</feature>
<keyword evidence="3" id="KW-0808">Transferase</keyword>
<dbReference type="PROSITE" id="PS50305">
    <property type="entry name" value="SIRTUIN"/>
    <property type="match status" value="1"/>
</dbReference>
<feature type="binding site" evidence="5">
    <location>
        <position position="205"/>
    </location>
    <ligand>
        <name>Zn(2+)</name>
        <dbReference type="ChEBI" id="CHEBI:29105"/>
    </ligand>
</feature>
<dbReference type="GO" id="GO:0017136">
    <property type="term" value="F:histone deacetylase activity, NAD-dependent"/>
    <property type="evidence" value="ECO:0000318"/>
    <property type="project" value="GO_Central"/>
</dbReference>
<keyword evidence="4" id="KW-0520">NAD</keyword>
<dbReference type="InterPro" id="IPR026590">
    <property type="entry name" value="Ssirtuin_cat_dom"/>
</dbReference>
<dbReference type="AlphaFoldDB" id="Q75DM1"/>
<comment type="similarity">
    <text evidence="1">Belongs to the sirtuin family. Class I subfamily.</text>
</comment>
<dbReference type="HOGENOM" id="CLU_023643_3_1_1"/>
<organism evidence="7 8">
    <name type="scientific">Eremothecium gossypii (strain ATCC 10895 / CBS 109.51 / FGSC 9923 / NRRL Y-1056)</name>
    <name type="common">Yeast</name>
    <name type="synonym">Ashbya gossypii</name>
    <dbReference type="NCBI Taxonomy" id="284811"/>
    <lineage>
        <taxon>Eukaryota</taxon>
        <taxon>Fungi</taxon>
        <taxon>Dikarya</taxon>
        <taxon>Ascomycota</taxon>
        <taxon>Saccharomycotina</taxon>
        <taxon>Saccharomycetes</taxon>
        <taxon>Saccharomycetales</taxon>
        <taxon>Saccharomycetaceae</taxon>
        <taxon>Eremothecium</taxon>
    </lineage>
</organism>
<dbReference type="InterPro" id="IPR027546">
    <property type="entry name" value="Sirtuin_class_III"/>
</dbReference>
<dbReference type="PANTHER" id="PTHR11085:SF10">
    <property type="entry name" value="NAD-DEPENDENT PROTEIN DEACYLASE SIRTUIN-5, MITOCHONDRIAL-RELATED"/>
    <property type="match status" value="1"/>
</dbReference>
<evidence type="ECO:0000259" key="6">
    <source>
        <dbReference type="PROSITE" id="PS50305"/>
    </source>
</evidence>
<feature type="binding site" evidence="5">
    <location>
        <position position="137"/>
    </location>
    <ligand>
        <name>Zn(2+)</name>
        <dbReference type="ChEBI" id="CHEBI:29105"/>
    </ligand>
</feature>
<evidence type="ECO:0000256" key="3">
    <source>
        <dbReference type="ARBA" id="ARBA00022679"/>
    </source>
</evidence>
<dbReference type="SUPFAM" id="SSF52467">
    <property type="entry name" value="DHS-like NAD/FAD-binding domain"/>
    <property type="match status" value="1"/>
</dbReference>
<evidence type="ECO:0000313" key="7">
    <source>
        <dbReference type="EMBL" id="AAS50767.1"/>
    </source>
</evidence>
<dbReference type="KEGG" id="ago:AGOS_ABL004W"/>
<dbReference type="GO" id="GO:0005634">
    <property type="term" value="C:nucleus"/>
    <property type="evidence" value="ECO:0000318"/>
    <property type="project" value="GO_Central"/>
</dbReference>
<evidence type="ECO:0000256" key="2">
    <source>
        <dbReference type="ARBA" id="ARBA00022491"/>
    </source>
</evidence>
<reference evidence="7 8" key="1">
    <citation type="journal article" date="2004" name="Science">
        <title>The Ashbya gossypii genome as a tool for mapping the ancient Saccharomyces cerevisiae genome.</title>
        <authorList>
            <person name="Dietrich F.S."/>
            <person name="Voegeli S."/>
            <person name="Brachat S."/>
            <person name="Lerch A."/>
            <person name="Gates K."/>
            <person name="Steiner S."/>
            <person name="Mohr C."/>
            <person name="Pohlmann R."/>
            <person name="Luedi P."/>
            <person name="Choi S."/>
            <person name="Wing R.A."/>
            <person name="Flavier A."/>
            <person name="Gaffney T.D."/>
            <person name="Philippsen P."/>
        </authorList>
    </citation>
    <scope>NUCLEOTIDE SEQUENCE [LARGE SCALE GENOMIC DNA]</scope>
    <source>
        <strain evidence="8">ATCC 10895 / CBS 109.51 / FGSC 9923 / NRRL Y-1056</strain>
    </source>
</reference>
<dbReference type="GO" id="GO:0070403">
    <property type="term" value="F:NAD+ binding"/>
    <property type="evidence" value="ECO:0007669"/>
    <property type="project" value="InterPro"/>
</dbReference>
<dbReference type="eggNOG" id="KOG2684">
    <property type="taxonomic scope" value="Eukaryota"/>
</dbReference>
<dbReference type="InterPro" id="IPR003000">
    <property type="entry name" value="Sirtuin"/>
</dbReference>
<dbReference type="OMA" id="KWIAAGP"/>
<dbReference type="GO" id="GO:0036055">
    <property type="term" value="F:protein-succinyllysine desuccinylase activity"/>
    <property type="evidence" value="ECO:0000318"/>
    <property type="project" value="GO_Central"/>
</dbReference>
<dbReference type="GO" id="GO:0061697">
    <property type="term" value="F:protein-glutaryllysine deglutarylase activity"/>
    <property type="evidence" value="ECO:0000318"/>
    <property type="project" value="GO_Central"/>
</dbReference>
<dbReference type="InParanoid" id="Q75DM1"/>
<dbReference type="Gene3D" id="3.30.1600.10">
    <property type="entry name" value="SIR2/SIRT2 'Small Domain"/>
    <property type="match status" value="1"/>
</dbReference>
<keyword evidence="5" id="KW-0479">Metal-binding</keyword>
<evidence type="ECO:0000256" key="5">
    <source>
        <dbReference type="PROSITE-ProRule" id="PRU00236"/>
    </source>
</evidence>
<gene>
    <name evidence="7" type="ORF">AGOS_ABL004W</name>
</gene>
<name>Q75DM1_EREGS</name>
<dbReference type="GO" id="GO:0046872">
    <property type="term" value="F:metal ion binding"/>
    <property type="evidence" value="ECO:0007669"/>
    <property type="project" value="UniProtKB-KW"/>
</dbReference>
<dbReference type="EMBL" id="AE016815">
    <property type="protein sequence ID" value="AAS50767.1"/>
    <property type="molecule type" value="Genomic_DNA"/>
</dbReference>
<dbReference type="RefSeq" id="NP_982943.1">
    <property type="nucleotide sequence ID" value="NM_208296.1"/>
</dbReference>
<reference evidence="8" key="2">
    <citation type="journal article" date="2013" name="G3 (Bethesda)">
        <title>Genomes of Ashbya fungi isolated from insects reveal four mating-type loci, numerous translocations, lack of transposons, and distinct gene duplications.</title>
        <authorList>
            <person name="Dietrich F.S."/>
            <person name="Voegeli S."/>
            <person name="Kuo S."/>
            <person name="Philippsen P."/>
        </authorList>
    </citation>
    <scope>GENOME REANNOTATION</scope>
    <source>
        <strain evidence="8">ATCC 10895 / CBS 109.51 / FGSC 9923 / NRRL Y-1056</strain>
    </source>
</reference>
<dbReference type="GO" id="GO:0036054">
    <property type="term" value="F:protein-malonyllysine demalonylase activity"/>
    <property type="evidence" value="ECO:0000318"/>
    <property type="project" value="GO_Central"/>
</dbReference>
<dbReference type="InterPro" id="IPR050134">
    <property type="entry name" value="NAD-dep_sirtuin_deacylases"/>
</dbReference>
<dbReference type="GeneID" id="4619035"/>
<dbReference type="InterPro" id="IPR029035">
    <property type="entry name" value="DHS-like_NAD/FAD-binding_dom"/>
</dbReference>
<dbReference type="Proteomes" id="UP000000591">
    <property type="component" value="Chromosome II"/>
</dbReference>
<protein>
    <submittedName>
        <fullName evidence="7">ABL004Wp</fullName>
    </submittedName>
</protein>
<feature type="binding site" evidence="5">
    <location>
        <position position="142"/>
    </location>
    <ligand>
        <name>Zn(2+)</name>
        <dbReference type="ChEBI" id="CHEBI:29105"/>
    </ligand>
</feature>
<keyword evidence="2" id="KW-0678">Repressor</keyword>
<dbReference type="OrthoDB" id="424302at2759"/>
<accession>Q75DM1</accession>
<dbReference type="Gene3D" id="3.40.50.1220">
    <property type="entry name" value="TPP-binding domain"/>
    <property type="match status" value="1"/>
</dbReference>
<dbReference type="InterPro" id="IPR026591">
    <property type="entry name" value="Sirtuin_cat_small_dom_sf"/>
</dbReference>
<evidence type="ECO:0000313" key="8">
    <source>
        <dbReference type="Proteomes" id="UP000000591"/>
    </source>
</evidence>
<dbReference type="Pfam" id="PF02146">
    <property type="entry name" value="SIR2"/>
    <property type="match status" value="1"/>
</dbReference>
<feature type="active site" description="Proton acceptor" evidence="5">
    <location>
        <position position="129"/>
    </location>
</feature>
<keyword evidence="8" id="KW-1185">Reference proteome</keyword>
<dbReference type="STRING" id="284811.Q75DM1"/>